<gene>
    <name evidence="2" type="ORF">K435DRAFT_865857</name>
</gene>
<feature type="compositionally biased region" description="Acidic residues" evidence="1">
    <location>
        <begin position="390"/>
        <end position="400"/>
    </location>
</feature>
<keyword evidence="3" id="KW-1185">Reference proteome</keyword>
<evidence type="ECO:0000256" key="1">
    <source>
        <dbReference type="SAM" id="MobiDB-lite"/>
    </source>
</evidence>
<organism evidence="2 3">
    <name type="scientific">Dendrothele bispora (strain CBS 962.96)</name>
    <dbReference type="NCBI Taxonomy" id="1314807"/>
    <lineage>
        <taxon>Eukaryota</taxon>
        <taxon>Fungi</taxon>
        <taxon>Dikarya</taxon>
        <taxon>Basidiomycota</taxon>
        <taxon>Agaricomycotina</taxon>
        <taxon>Agaricomycetes</taxon>
        <taxon>Agaricomycetidae</taxon>
        <taxon>Agaricales</taxon>
        <taxon>Agaricales incertae sedis</taxon>
        <taxon>Dendrothele</taxon>
    </lineage>
</organism>
<evidence type="ECO:0000313" key="2">
    <source>
        <dbReference type="EMBL" id="THU88868.1"/>
    </source>
</evidence>
<reference evidence="2 3" key="1">
    <citation type="journal article" date="2019" name="Nat. Ecol. Evol.">
        <title>Megaphylogeny resolves global patterns of mushroom evolution.</title>
        <authorList>
            <person name="Varga T."/>
            <person name="Krizsan K."/>
            <person name="Foldi C."/>
            <person name="Dima B."/>
            <person name="Sanchez-Garcia M."/>
            <person name="Sanchez-Ramirez S."/>
            <person name="Szollosi G.J."/>
            <person name="Szarkandi J.G."/>
            <person name="Papp V."/>
            <person name="Albert L."/>
            <person name="Andreopoulos W."/>
            <person name="Angelini C."/>
            <person name="Antonin V."/>
            <person name="Barry K.W."/>
            <person name="Bougher N.L."/>
            <person name="Buchanan P."/>
            <person name="Buyck B."/>
            <person name="Bense V."/>
            <person name="Catcheside P."/>
            <person name="Chovatia M."/>
            <person name="Cooper J."/>
            <person name="Damon W."/>
            <person name="Desjardin D."/>
            <person name="Finy P."/>
            <person name="Geml J."/>
            <person name="Haridas S."/>
            <person name="Hughes K."/>
            <person name="Justo A."/>
            <person name="Karasinski D."/>
            <person name="Kautmanova I."/>
            <person name="Kiss B."/>
            <person name="Kocsube S."/>
            <person name="Kotiranta H."/>
            <person name="LaButti K.M."/>
            <person name="Lechner B.E."/>
            <person name="Liimatainen K."/>
            <person name="Lipzen A."/>
            <person name="Lukacs Z."/>
            <person name="Mihaltcheva S."/>
            <person name="Morgado L.N."/>
            <person name="Niskanen T."/>
            <person name="Noordeloos M.E."/>
            <person name="Ohm R.A."/>
            <person name="Ortiz-Santana B."/>
            <person name="Ovrebo C."/>
            <person name="Racz N."/>
            <person name="Riley R."/>
            <person name="Savchenko A."/>
            <person name="Shiryaev A."/>
            <person name="Soop K."/>
            <person name="Spirin V."/>
            <person name="Szebenyi C."/>
            <person name="Tomsovsky M."/>
            <person name="Tulloss R.E."/>
            <person name="Uehling J."/>
            <person name="Grigoriev I.V."/>
            <person name="Vagvolgyi C."/>
            <person name="Papp T."/>
            <person name="Martin F.M."/>
            <person name="Miettinen O."/>
            <person name="Hibbett D.S."/>
            <person name="Nagy L.G."/>
        </authorList>
    </citation>
    <scope>NUCLEOTIDE SEQUENCE [LARGE SCALE GENOMIC DNA]</scope>
    <source>
        <strain evidence="2 3">CBS 962.96</strain>
    </source>
</reference>
<evidence type="ECO:0000313" key="3">
    <source>
        <dbReference type="Proteomes" id="UP000297245"/>
    </source>
</evidence>
<sequence>MRSAFTAAPVFFTEHYAIEDRDTCPFFVMDAHFDLESLDPLLFQRPDYLWIQPSFSRLTTPNEHAICMAIRANLLHGETFSDETILEFLRSSELNDVRIIYTKLVIHQVSEQIRHTFTIPHGNPPHRTTFLLKLLQLPHVTEFIVEDNSVILSAVLPMMEASIIDDNCYLCAGLGDEIAQQMVRENSQEDAEDTLLNAELSLPHFAIRRIREIHERIVREGDNEPTLVLPENVIQHLHYLQLDAFSTDGIYNQLFEDTALMVMHDYDEERHAHLRDLTTIGRRDALEMWVERRMMDFREDEFVRRSGTQENPITLDETEMDLWDTLWGEREMARHNPITDIIALRTNLPHIPQNWIQRHHHEPMIDVDHMRGDSEVEFVSDSNQTHVEQIEVDSDSSEDEFPFREDSEDEAPHGRSPGGSRYFGARNIGRRARAVHEAVCQQRLEAEGSVATARLKAAA</sequence>
<name>A0A4S8LJQ3_DENBC</name>
<feature type="region of interest" description="Disordered" evidence="1">
    <location>
        <begin position="380"/>
        <end position="425"/>
    </location>
</feature>
<dbReference type="Proteomes" id="UP000297245">
    <property type="component" value="Unassembled WGS sequence"/>
</dbReference>
<dbReference type="AlphaFoldDB" id="A0A4S8LJQ3"/>
<proteinExistence type="predicted"/>
<feature type="compositionally biased region" description="Basic and acidic residues" evidence="1">
    <location>
        <begin position="401"/>
        <end position="413"/>
    </location>
</feature>
<accession>A0A4S8LJQ3</accession>
<protein>
    <submittedName>
        <fullName evidence="2">Uncharacterized protein</fullName>
    </submittedName>
</protein>
<dbReference type="EMBL" id="ML179391">
    <property type="protein sequence ID" value="THU88868.1"/>
    <property type="molecule type" value="Genomic_DNA"/>
</dbReference>